<dbReference type="OrthoDB" id="10015091at2"/>
<dbReference type="AlphaFoldDB" id="A0A245ZRH6"/>
<comment type="caution">
    <text evidence="1">The sequence shown here is derived from an EMBL/GenBank/DDBJ whole genome shotgun (WGS) entry which is preliminary data.</text>
</comment>
<evidence type="ECO:0008006" key="3">
    <source>
        <dbReference type="Google" id="ProtNLM"/>
    </source>
</evidence>
<reference evidence="1 2" key="1">
    <citation type="submission" date="2017-03" db="EMBL/GenBank/DDBJ databases">
        <title>Genome sequence of Sphingomonas mucosissima DSM 17494.</title>
        <authorList>
            <person name="Poehlein A."/>
            <person name="Wuebbeler J.H."/>
            <person name="Steinbuechel A."/>
            <person name="Daniel R."/>
        </authorList>
    </citation>
    <scope>NUCLEOTIDE SEQUENCE [LARGE SCALE GENOMIC DNA]</scope>
    <source>
        <strain evidence="1 2">DSM 17494</strain>
    </source>
</reference>
<gene>
    <name evidence="1" type="ORF">SPMU_06620</name>
</gene>
<dbReference type="EMBL" id="NBBJ01000001">
    <property type="protein sequence ID" value="OWK32339.1"/>
    <property type="molecule type" value="Genomic_DNA"/>
</dbReference>
<dbReference type="Proteomes" id="UP000197783">
    <property type="component" value="Unassembled WGS sequence"/>
</dbReference>
<organism evidence="1 2">
    <name type="scientific">Sphingomonas mucosissima</name>
    <dbReference type="NCBI Taxonomy" id="370959"/>
    <lineage>
        <taxon>Bacteria</taxon>
        <taxon>Pseudomonadati</taxon>
        <taxon>Pseudomonadota</taxon>
        <taxon>Alphaproteobacteria</taxon>
        <taxon>Sphingomonadales</taxon>
        <taxon>Sphingomonadaceae</taxon>
        <taxon>Sphingomonas</taxon>
    </lineage>
</organism>
<sequence length="156" mass="17439">MDLPNPIPPHLERGIRRARQIEHDVVARLDKMRATAEQRDVQGQLTKAAKDARQALQNPDLSTTSLGVALKGMAKVRAQLMDEAEQADIALVRAAAAYEEAQVALQWHEMRRGLFEERAQSTKSRKRELSADQVSPEEMAFLLEMRARGVPTSALD</sequence>
<evidence type="ECO:0000313" key="2">
    <source>
        <dbReference type="Proteomes" id="UP000197783"/>
    </source>
</evidence>
<accession>A0A245ZRH6</accession>
<protein>
    <recommendedName>
        <fullName evidence="3">Flagellar FliJ protein</fullName>
    </recommendedName>
</protein>
<evidence type="ECO:0000313" key="1">
    <source>
        <dbReference type="EMBL" id="OWK32339.1"/>
    </source>
</evidence>
<name>A0A245ZRH6_9SPHN</name>
<dbReference type="RefSeq" id="WP_088331899.1">
    <property type="nucleotide sequence ID" value="NZ_NBBJ01000001.1"/>
</dbReference>
<proteinExistence type="predicted"/>
<keyword evidence="2" id="KW-1185">Reference proteome</keyword>